<reference evidence="2 3" key="1">
    <citation type="submission" date="2020-12" db="EMBL/GenBank/DDBJ databases">
        <title>YIM B01967 draft genome.</title>
        <authorList>
            <person name="Yan X."/>
        </authorList>
    </citation>
    <scope>NUCLEOTIDE SEQUENCE [LARGE SCALE GENOMIC DNA]</scope>
    <source>
        <strain evidence="2 3">YIM B01967</strain>
    </source>
</reference>
<evidence type="ECO:0000313" key="3">
    <source>
        <dbReference type="Proteomes" id="UP000618943"/>
    </source>
</evidence>
<gene>
    <name evidence="2" type="ORF">JFL43_15900</name>
</gene>
<dbReference type="PANTHER" id="PTHR33121:SF79">
    <property type="entry name" value="CYCLIC DI-GMP PHOSPHODIESTERASE PDED-RELATED"/>
    <property type="match status" value="1"/>
</dbReference>
<evidence type="ECO:0000313" key="2">
    <source>
        <dbReference type="EMBL" id="MBK3496318.1"/>
    </source>
</evidence>
<dbReference type="Pfam" id="PF00563">
    <property type="entry name" value="EAL"/>
    <property type="match status" value="1"/>
</dbReference>
<dbReference type="PROSITE" id="PS50883">
    <property type="entry name" value="EAL"/>
    <property type="match status" value="1"/>
</dbReference>
<dbReference type="InterPro" id="IPR050706">
    <property type="entry name" value="Cyclic-di-GMP_PDE-like"/>
</dbReference>
<dbReference type="PANTHER" id="PTHR33121">
    <property type="entry name" value="CYCLIC DI-GMP PHOSPHODIESTERASE PDEF"/>
    <property type="match status" value="1"/>
</dbReference>
<protein>
    <submittedName>
        <fullName evidence="2">EAL domain-containing protein</fullName>
    </submittedName>
</protein>
<dbReference type="InterPro" id="IPR035919">
    <property type="entry name" value="EAL_sf"/>
</dbReference>
<dbReference type="RefSeq" id="WP_200749792.1">
    <property type="nucleotide sequence ID" value="NZ_JAEOAH010000028.1"/>
</dbReference>
<comment type="caution">
    <text evidence="2">The sequence shown here is derived from an EMBL/GenBank/DDBJ whole genome shotgun (WGS) entry which is preliminary data.</text>
</comment>
<dbReference type="SMART" id="SM00052">
    <property type="entry name" value="EAL"/>
    <property type="match status" value="1"/>
</dbReference>
<sequence length="419" mass="48393">MELLFDKKHSEAKHYQSELLQYLERSNNYIVAYFSIERLKCITTFEANGRALVKLIISNVMKMIQLKFPNQPHLIYSMEGNEFVLIFDNPDPFVSHDFIRKGINEVVKDTEAPVELEVSIGITQSFFNMKNGQIVLNKAYYYMLFDKLKSRANNQINIGKQISFETACNHYQLERDLKLAFTNRELYTVFQPIIHKNGSIAFEALARWKSPKHGQVGPNEFIPIAERSLLIEKITEQIIRNTVSIINKHKEIKYITVNLSANVIANDNWLLNILDTIMAETKFERTALAFEITEQLTLTHKHWDSITAICSLGHSIFIDDFGTGQTGIDHLLNSSVNGVKLDRKFISEYMMENKRKFIVSTIDLLKALDLFVVIEGVEFQSQNQFIQTVNYDAVQGYLESPPIEEYLIPNYLESKLIIE</sequence>
<dbReference type="Proteomes" id="UP000618943">
    <property type="component" value="Unassembled WGS sequence"/>
</dbReference>
<proteinExistence type="predicted"/>
<feature type="domain" description="EAL" evidence="1">
    <location>
        <begin position="170"/>
        <end position="416"/>
    </location>
</feature>
<dbReference type="EMBL" id="JAEOAH010000028">
    <property type="protein sequence ID" value="MBK3496318.1"/>
    <property type="molecule type" value="Genomic_DNA"/>
</dbReference>
<dbReference type="SUPFAM" id="SSF55073">
    <property type="entry name" value="Nucleotide cyclase"/>
    <property type="match status" value="1"/>
</dbReference>
<dbReference type="CDD" id="cd01948">
    <property type="entry name" value="EAL"/>
    <property type="match status" value="1"/>
</dbReference>
<dbReference type="SUPFAM" id="SSF141868">
    <property type="entry name" value="EAL domain-like"/>
    <property type="match status" value="1"/>
</dbReference>
<name>A0ABS1HA87_9BACL</name>
<evidence type="ECO:0000259" key="1">
    <source>
        <dbReference type="PROSITE" id="PS50883"/>
    </source>
</evidence>
<organism evidence="2 3">
    <name type="scientific">Viridibacillus soli</name>
    <dbReference type="NCBI Taxonomy" id="2798301"/>
    <lineage>
        <taxon>Bacteria</taxon>
        <taxon>Bacillati</taxon>
        <taxon>Bacillota</taxon>
        <taxon>Bacilli</taxon>
        <taxon>Bacillales</taxon>
        <taxon>Caryophanaceae</taxon>
        <taxon>Viridibacillus</taxon>
    </lineage>
</organism>
<dbReference type="Gene3D" id="3.20.20.450">
    <property type="entry name" value="EAL domain"/>
    <property type="match status" value="1"/>
</dbReference>
<keyword evidence="3" id="KW-1185">Reference proteome</keyword>
<dbReference type="InterPro" id="IPR001633">
    <property type="entry name" value="EAL_dom"/>
</dbReference>
<accession>A0ABS1HA87</accession>
<dbReference type="InterPro" id="IPR029787">
    <property type="entry name" value="Nucleotide_cyclase"/>
</dbReference>